<sequence length="81" mass="9032">MTMLRILFILIVAIAKVTHGFSDIGKWDLPLNGDNCVFTLAKSLFKDSQLIIMYGILSSDIGGLSDAFMIKRLWIEISTPL</sequence>
<dbReference type="Proteomes" id="UP000814243">
    <property type="component" value="Unassembled WGS sequence"/>
</dbReference>
<accession>A0A922MWM3</accession>
<name>A0A922MWM3_SPOEX</name>
<evidence type="ECO:0000313" key="3">
    <source>
        <dbReference type="Proteomes" id="UP000814243"/>
    </source>
</evidence>
<gene>
    <name evidence="2" type="ORF">HF086_015442</name>
</gene>
<feature type="signal peptide" evidence="1">
    <location>
        <begin position="1"/>
        <end position="20"/>
    </location>
</feature>
<reference evidence="2" key="1">
    <citation type="journal article" date="2021" name="G3 (Bethesda)">
        <title>Genome and transcriptome analysis of the beet armyworm Spodoptera exigua reveals targets for pest control. .</title>
        <authorList>
            <person name="Simon S."/>
            <person name="Breeschoten T."/>
            <person name="Jansen H.J."/>
            <person name="Dirks R.P."/>
            <person name="Schranz M.E."/>
            <person name="Ros V.I.D."/>
        </authorList>
    </citation>
    <scope>NUCLEOTIDE SEQUENCE</scope>
    <source>
        <strain evidence="2">TB_SE_WUR_2020</strain>
    </source>
</reference>
<feature type="chain" id="PRO_5037356775" evidence="1">
    <location>
        <begin position="21"/>
        <end position="81"/>
    </location>
</feature>
<protein>
    <submittedName>
        <fullName evidence="2">Uncharacterized protein</fullName>
    </submittedName>
</protein>
<organism evidence="2 3">
    <name type="scientific">Spodoptera exigua</name>
    <name type="common">Beet armyworm</name>
    <name type="synonym">Noctua fulgens</name>
    <dbReference type="NCBI Taxonomy" id="7107"/>
    <lineage>
        <taxon>Eukaryota</taxon>
        <taxon>Metazoa</taxon>
        <taxon>Ecdysozoa</taxon>
        <taxon>Arthropoda</taxon>
        <taxon>Hexapoda</taxon>
        <taxon>Insecta</taxon>
        <taxon>Pterygota</taxon>
        <taxon>Neoptera</taxon>
        <taxon>Endopterygota</taxon>
        <taxon>Lepidoptera</taxon>
        <taxon>Glossata</taxon>
        <taxon>Ditrysia</taxon>
        <taxon>Noctuoidea</taxon>
        <taxon>Noctuidae</taxon>
        <taxon>Amphipyrinae</taxon>
        <taxon>Spodoptera</taxon>
    </lineage>
</organism>
<evidence type="ECO:0000313" key="2">
    <source>
        <dbReference type="EMBL" id="KAH9644112.1"/>
    </source>
</evidence>
<keyword evidence="1" id="KW-0732">Signal</keyword>
<comment type="caution">
    <text evidence="2">The sequence shown here is derived from an EMBL/GenBank/DDBJ whole genome shotgun (WGS) entry which is preliminary data.</text>
</comment>
<proteinExistence type="predicted"/>
<dbReference type="AlphaFoldDB" id="A0A922MWM3"/>
<evidence type="ECO:0000256" key="1">
    <source>
        <dbReference type="SAM" id="SignalP"/>
    </source>
</evidence>
<dbReference type="EMBL" id="JACEFF010000101">
    <property type="protein sequence ID" value="KAH9644112.1"/>
    <property type="molecule type" value="Genomic_DNA"/>
</dbReference>